<keyword evidence="6" id="KW-0238">DNA-binding</keyword>
<dbReference type="EMBL" id="CP014244">
    <property type="protein sequence ID" value="AMD20865.1"/>
    <property type="molecule type" value="Genomic_DNA"/>
</dbReference>
<evidence type="ECO:0000256" key="5">
    <source>
        <dbReference type="ARBA" id="ARBA00022833"/>
    </source>
</evidence>
<keyword evidence="5" id="KW-0862">Zinc</keyword>
<keyword evidence="7" id="KW-0539">Nucleus</keyword>
<keyword evidence="2" id="KW-0479">Metal-binding</keyword>
<gene>
    <name evidence="11" type="ORF">AW171_hschr42783</name>
</gene>
<evidence type="ECO:0000256" key="4">
    <source>
        <dbReference type="ARBA" id="ARBA00022771"/>
    </source>
</evidence>
<dbReference type="AlphaFoldDB" id="A0A120K2A0"/>
<proteinExistence type="predicted"/>
<dbReference type="SUPFAM" id="SSF57667">
    <property type="entry name" value="beta-beta-alpha zinc fingers"/>
    <property type="match status" value="1"/>
</dbReference>
<dbReference type="PROSITE" id="PS00028">
    <property type="entry name" value="ZINC_FINGER_C2H2_1"/>
    <property type="match status" value="2"/>
</dbReference>
<dbReference type="SMART" id="SM00355">
    <property type="entry name" value="ZnF_C2H2"/>
    <property type="match status" value="2"/>
</dbReference>
<keyword evidence="12" id="KW-1185">Reference proteome</keyword>
<feature type="compositionally biased region" description="Polar residues" evidence="9">
    <location>
        <begin position="525"/>
        <end position="534"/>
    </location>
</feature>
<feature type="region of interest" description="Disordered" evidence="9">
    <location>
        <begin position="1"/>
        <end position="24"/>
    </location>
</feature>
<feature type="region of interest" description="Disordered" evidence="9">
    <location>
        <begin position="262"/>
        <end position="333"/>
    </location>
</feature>
<feature type="compositionally biased region" description="Polar residues" evidence="9">
    <location>
        <begin position="262"/>
        <end position="292"/>
    </location>
</feature>
<evidence type="ECO:0000256" key="9">
    <source>
        <dbReference type="SAM" id="MobiDB-lite"/>
    </source>
</evidence>
<dbReference type="GeneID" id="28724130"/>
<dbReference type="OrthoDB" id="654211at2759"/>
<dbReference type="Proteomes" id="UP000243052">
    <property type="component" value="Chromosome iv"/>
</dbReference>
<organism evidence="11 12">
    <name type="scientific">Eremothecium sinecaudum</name>
    <dbReference type="NCBI Taxonomy" id="45286"/>
    <lineage>
        <taxon>Eukaryota</taxon>
        <taxon>Fungi</taxon>
        <taxon>Dikarya</taxon>
        <taxon>Ascomycota</taxon>
        <taxon>Saccharomycotina</taxon>
        <taxon>Saccharomycetes</taxon>
        <taxon>Saccharomycetales</taxon>
        <taxon>Saccharomycetaceae</taxon>
        <taxon>Eremothecium</taxon>
    </lineage>
</organism>
<dbReference type="GO" id="GO:0003700">
    <property type="term" value="F:DNA-binding transcription factor activity"/>
    <property type="evidence" value="ECO:0007669"/>
    <property type="project" value="TreeGrafter"/>
</dbReference>
<feature type="region of interest" description="Disordered" evidence="9">
    <location>
        <begin position="454"/>
        <end position="475"/>
    </location>
</feature>
<evidence type="ECO:0000256" key="3">
    <source>
        <dbReference type="ARBA" id="ARBA00022737"/>
    </source>
</evidence>
<feature type="compositionally biased region" description="Polar residues" evidence="9">
    <location>
        <begin position="13"/>
        <end position="24"/>
    </location>
</feature>
<keyword evidence="3" id="KW-0677">Repeat</keyword>
<dbReference type="STRING" id="45286.A0A120K2A0"/>
<keyword evidence="4 8" id="KW-0863">Zinc-finger</keyword>
<feature type="region of interest" description="Disordered" evidence="9">
    <location>
        <begin position="49"/>
        <end position="71"/>
    </location>
</feature>
<evidence type="ECO:0000259" key="10">
    <source>
        <dbReference type="PROSITE" id="PS50157"/>
    </source>
</evidence>
<feature type="compositionally biased region" description="Low complexity" evidence="9">
    <location>
        <begin position="293"/>
        <end position="317"/>
    </location>
</feature>
<dbReference type="Pfam" id="PF00096">
    <property type="entry name" value="zf-C2H2"/>
    <property type="match status" value="2"/>
</dbReference>
<evidence type="ECO:0000313" key="11">
    <source>
        <dbReference type="EMBL" id="AMD20865.1"/>
    </source>
</evidence>
<comment type="subcellular location">
    <subcellularLocation>
        <location evidence="1">Nucleus</location>
    </subcellularLocation>
</comment>
<feature type="compositionally biased region" description="Polar residues" evidence="9">
    <location>
        <begin position="499"/>
        <end position="510"/>
    </location>
</feature>
<dbReference type="FunFam" id="3.30.160.60:FF:000110">
    <property type="entry name" value="Zinc finger protein-like"/>
    <property type="match status" value="1"/>
</dbReference>
<feature type="domain" description="C2H2-type" evidence="10">
    <location>
        <begin position="542"/>
        <end position="570"/>
    </location>
</feature>
<dbReference type="GO" id="GO:0005634">
    <property type="term" value="C:nucleus"/>
    <property type="evidence" value="ECO:0007669"/>
    <property type="project" value="UniProtKB-SubCell"/>
</dbReference>
<evidence type="ECO:0000256" key="1">
    <source>
        <dbReference type="ARBA" id="ARBA00004123"/>
    </source>
</evidence>
<evidence type="ECO:0000256" key="8">
    <source>
        <dbReference type="PROSITE-ProRule" id="PRU00042"/>
    </source>
</evidence>
<protein>
    <submittedName>
        <fullName evidence="11">HDR123Cp</fullName>
    </submittedName>
</protein>
<dbReference type="GO" id="GO:0008270">
    <property type="term" value="F:zinc ion binding"/>
    <property type="evidence" value="ECO:0007669"/>
    <property type="project" value="UniProtKB-KW"/>
</dbReference>
<dbReference type="GO" id="GO:0000978">
    <property type="term" value="F:RNA polymerase II cis-regulatory region sequence-specific DNA binding"/>
    <property type="evidence" value="ECO:0007669"/>
    <property type="project" value="TreeGrafter"/>
</dbReference>
<evidence type="ECO:0000256" key="2">
    <source>
        <dbReference type="ARBA" id="ARBA00022723"/>
    </source>
</evidence>
<feature type="region of interest" description="Disordered" evidence="9">
    <location>
        <begin position="397"/>
        <end position="425"/>
    </location>
</feature>
<sequence length="611" mass="65953">MTATDYTPCVHSSEVTQQGSIGNNSASLSPAEYLYSNNSLNITTQQPVEKGMQTPQQDDTPNTLKSSKTTQLGTPTAMTDLLAMLDDNTAFSDMVQQQEERHWDMDVQRGKVVPHLSSTTTSVNTTRTTDLSPDLLLQPDGPMSMASGSASAGLLEATPEKSAALLSLQQLEQQFINPNLLNSGVNSSVFVDDGFLEEPAAFTANGGRVHVGGNQVVLDEMALSPSAQRRMSEVVTGSIPLQHHPRGSISHQVDFWNLPNERQSVSSGHSASERTGNSIDLLSFRNSPTPNVTSTAGAASNTTATTLTPASNSASASITKNSSKSNSLTHTNGMAPPSVFKIDNELTQLLNDYNINFNTHTKTKSTPATRVRAGSIVAGTNAANATAGGNLLSATSATNARRSNSISEPQNRVQKQRTSTSLIDGSNPAIMDKLYGDVNKVSKFSQWENAILSDEEDHDENTGNAASQIDPKVTGAGSTFITTSMLNQDMIDNNSYELRHNNSSSTNGITVATRRKRGSIPKGPRNTTSKSSSPLDEDEKPFKCQECTKAFRRSEHLKRHIRSVHSTDRPFPCTYCDKKFSRSDNLSQHLKTHRKHGDIKDTIPITTIKKG</sequence>
<dbReference type="PROSITE" id="PS50157">
    <property type="entry name" value="ZINC_FINGER_C2H2_2"/>
    <property type="match status" value="2"/>
</dbReference>
<feature type="compositionally biased region" description="Polar residues" evidence="9">
    <location>
        <begin position="397"/>
        <end position="424"/>
    </location>
</feature>
<feature type="region of interest" description="Disordered" evidence="9">
    <location>
        <begin position="499"/>
        <end position="539"/>
    </location>
</feature>
<dbReference type="PANTHER" id="PTHR24404">
    <property type="entry name" value="ZINC FINGER PROTEIN"/>
    <property type="match status" value="1"/>
</dbReference>
<accession>A0A120K2A0</accession>
<dbReference type="RefSeq" id="XP_017987861.1">
    <property type="nucleotide sequence ID" value="XM_018132372.1"/>
</dbReference>
<evidence type="ECO:0000313" key="12">
    <source>
        <dbReference type="Proteomes" id="UP000243052"/>
    </source>
</evidence>
<dbReference type="FunFam" id="3.30.160.60:FF:000065">
    <property type="entry name" value="B-cell CLL/lymphoma 6, member B"/>
    <property type="match status" value="1"/>
</dbReference>
<reference evidence="11 12" key="1">
    <citation type="submission" date="2016-01" db="EMBL/GenBank/DDBJ databases">
        <title>Genome sequence of the yeast Holleya sinecauda.</title>
        <authorList>
            <person name="Dietrich F.S."/>
        </authorList>
    </citation>
    <scope>NUCLEOTIDE SEQUENCE [LARGE SCALE GENOMIC DNA]</scope>
    <source>
        <strain evidence="11 12">ATCC 58844</strain>
    </source>
</reference>
<evidence type="ECO:0000256" key="6">
    <source>
        <dbReference type="ARBA" id="ARBA00023125"/>
    </source>
</evidence>
<dbReference type="InterPro" id="IPR050589">
    <property type="entry name" value="Ikaros_C2H2-ZF"/>
</dbReference>
<feature type="compositionally biased region" description="Polar residues" evidence="9">
    <location>
        <begin position="318"/>
        <end position="332"/>
    </location>
</feature>
<dbReference type="GO" id="GO:0006357">
    <property type="term" value="P:regulation of transcription by RNA polymerase II"/>
    <property type="evidence" value="ECO:0007669"/>
    <property type="project" value="TreeGrafter"/>
</dbReference>
<evidence type="ECO:0000256" key="7">
    <source>
        <dbReference type="ARBA" id="ARBA00023242"/>
    </source>
</evidence>
<dbReference type="Gene3D" id="3.30.160.60">
    <property type="entry name" value="Classic Zinc Finger"/>
    <property type="match status" value="2"/>
</dbReference>
<dbReference type="PANTHER" id="PTHR24404:SF114">
    <property type="entry name" value="KLUMPFUSS, ISOFORM B-RELATED"/>
    <property type="match status" value="1"/>
</dbReference>
<name>A0A120K2A0_9SACH</name>
<dbReference type="InterPro" id="IPR036236">
    <property type="entry name" value="Znf_C2H2_sf"/>
</dbReference>
<dbReference type="InterPro" id="IPR013087">
    <property type="entry name" value="Znf_C2H2_type"/>
</dbReference>
<feature type="domain" description="C2H2-type" evidence="10">
    <location>
        <begin position="571"/>
        <end position="598"/>
    </location>
</feature>